<evidence type="ECO:0000256" key="1">
    <source>
        <dbReference type="SAM" id="MobiDB-lite"/>
    </source>
</evidence>
<feature type="compositionally biased region" description="Low complexity" evidence="1">
    <location>
        <begin position="126"/>
        <end position="163"/>
    </location>
</feature>
<comment type="caution">
    <text evidence="2">The sequence shown here is derived from an EMBL/GenBank/DDBJ whole genome shotgun (WGS) entry which is preliminary data.</text>
</comment>
<accession>A0ABT7F8Q4</accession>
<name>A0ABT7F8Q4_9RHOB</name>
<dbReference type="Proteomes" id="UP001243757">
    <property type="component" value="Unassembled WGS sequence"/>
</dbReference>
<dbReference type="EMBL" id="JASNJD010000059">
    <property type="protein sequence ID" value="MDK3020985.1"/>
    <property type="molecule type" value="Genomic_DNA"/>
</dbReference>
<proteinExistence type="predicted"/>
<protein>
    <recommendedName>
        <fullName evidence="4">Peptidase metallopeptidase domain-containing protein</fullName>
    </recommendedName>
</protein>
<dbReference type="InterPro" id="IPR024079">
    <property type="entry name" value="MetalloPept_cat_dom_sf"/>
</dbReference>
<gene>
    <name evidence="2" type="ORF">QO033_25220</name>
</gene>
<evidence type="ECO:0008006" key="4">
    <source>
        <dbReference type="Google" id="ProtNLM"/>
    </source>
</evidence>
<evidence type="ECO:0000313" key="2">
    <source>
        <dbReference type="EMBL" id="MDK3020985.1"/>
    </source>
</evidence>
<feature type="compositionally biased region" description="Acidic residues" evidence="1">
    <location>
        <begin position="94"/>
        <end position="105"/>
    </location>
</feature>
<feature type="region of interest" description="Disordered" evidence="1">
    <location>
        <begin position="126"/>
        <end position="178"/>
    </location>
</feature>
<feature type="non-terminal residue" evidence="2">
    <location>
        <position position="357"/>
    </location>
</feature>
<reference evidence="2 3" key="1">
    <citation type="submission" date="2023-05" db="EMBL/GenBank/DDBJ databases">
        <title>Pseudodonghicola sp. nov.</title>
        <authorList>
            <person name="Huang J."/>
        </authorList>
    </citation>
    <scope>NUCLEOTIDE SEQUENCE [LARGE SCALE GENOMIC DNA]</scope>
    <source>
        <strain evidence="2 3">IC7</strain>
    </source>
</reference>
<feature type="region of interest" description="Disordered" evidence="1">
    <location>
        <begin position="27"/>
        <end position="109"/>
    </location>
</feature>
<dbReference type="Gene3D" id="3.40.390.10">
    <property type="entry name" value="Collagenase (Catalytic Domain)"/>
    <property type="match status" value="1"/>
</dbReference>
<organism evidence="2 3">
    <name type="scientific">Pseudodonghicola flavimaris</name>
    <dbReference type="NCBI Taxonomy" id="3050036"/>
    <lineage>
        <taxon>Bacteria</taxon>
        <taxon>Pseudomonadati</taxon>
        <taxon>Pseudomonadota</taxon>
        <taxon>Alphaproteobacteria</taxon>
        <taxon>Rhodobacterales</taxon>
        <taxon>Paracoccaceae</taxon>
        <taxon>Pseudodonghicola</taxon>
    </lineage>
</organism>
<feature type="compositionally biased region" description="Low complexity" evidence="1">
    <location>
        <begin position="76"/>
        <end position="93"/>
    </location>
</feature>
<evidence type="ECO:0000313" key="3">
    <source>
        <dbReference type="Proteomes" id="UP001243757"/>
    </source>
</evidence>
<dbReference type="SUPFAM" id="SSF55486">
    <property type="entry name" value="Metalloproteases ('zincins'), catalytic domain"/>
    <property type="match status" value="1"/>
</dbReference>
<keyword evidence="3" id="KW-1185">Reference proteome</keyword>
<sequence length="357" mass="36048">MGYLKNTNMDAIEEDDRLRRAIESYVPGAGVSGDGAGTAPVAAAPETPDDAVQGATPPADDGDGGSSDAGLEDDATLGLAAAGTDGEASVAAGGDEDAGADDDDSAQGPAAALPVVEEDNDDAAVVVSGPAGGAETSAPAPAAAAEGDQPEVTAAAPADAPTTSERADVVSPMPEPGPAPVSVAAESLSAPAPAASMYTLARYLNEYNTPAGTNDFWDDFWGGGSDIVTPHINLTSSGTEAQNGTLYYNVVGNWYDSDGLSDDPYSATRIDAIRHALNVYEDILGINFVETTSTSASVVDLAFGNEVSGQAFANFSMGGGGEIYDAYINIAKNWSGTGNIGDYYFHTALHEIGHTLG</sequence>